<dbReference type="Gene3D" id="3.40.50.620">
    <property type="entry name" value="HUPs"/>
    <property type="match status" value="1"/>
</dbReference>
<dbReference type="GO" id="GO:0006431">
    <property type="term" value="P:methionyl-tRNA aminoacylation"/>
    <property type="evidence" value="ECO:0007669"/>
    <property type="project" value="InterPro"/>
</dbReference>
<dbReference type="Proteomes" id="UP000275078">
    <property type="component" value="Unassembled WGS sequence"/>
</dbReference>
<organism evidence="15 16">
    <name type="scientific">Ascobolus immersus RN42</name>
    <dbReference type="NCBI Taxonomy" id="1160509"/>
    <lineage>
        <taxon>Eukaryota</taxon>
        <taxon>Fungi</taxon>
        <taxon>Dikarya</taxon>
        <taxon>Ascomycota</taxon>
        <taxon>Pezizomycotina</taxon>
        <taxon>Pezizomycetes</taxon>
        <taxon>Pezizales</taxon>
        <taxon>Ascobolaceae</taxon>
        <taxon>Ascobolus</taxon>
    </lineage>
</organism>
<evidence type="ECO:0000256" key="8">
    <source>
        <dbReference type="ARBA" id="ARBA00022917"/>
    </source>
</evidence>
<evidence type="ECO:0000256" key="6">
    <source>
        <dbReference type="ARBA" id="ARBA00022741"/>
    </source>
</evidence>
<feature type="domain" description="Methionyl/Leucyl tRNA synthetase" evidence="13">
    <location>
        <begin position="180"/>
        <end position="575"/>
    </location>
</feature>
<evidence type="ECO:0000259" key="14">
    <source>
        <dbReference type="Pfam" id="PF19303"/>
    </source>
</evidence>
<dbReference type="NCBIfam" id="TIGR00398">
    <property type="entry name" value="metG"/>
    <property type="match status" value="1"/>
</dbReference>
<dbReference type="SUPFAM" id="SSF52374">
    <property type="entry name" value="Nucleotidylyl transferase"/>
    <property type="match status" value="1"/>
</dbReference>
<dbReference type="GO" id="GO:0005829">
    <property type="term" value="C:cytosol"/>
    <property type="evidence" value="ECO:0007669"/>
    <property type="project" value="TreeGrafter"/>
</dbReference>
<keyword evidence="9 12" id="KW-0030">Aminoacyl-tRNA synthetase</keyword>
<gene>
    <name evidence="15" type="ORF">BJ508DRAFT_326034</name>
</gene>
<dbReference type="STRING" id="1160509.A0A3N4I8G5"/>
<keyword evidence="4" id="KW-0963">Cytoplasm</keyword>
<dbReference type="InterPro" id="IPR009080">
    <property type="entry name" value="tRNAsynth_Ia_anticodon-bd"/>
</dbReference>
<evidence type="ECO:0000256" key="4">
    <source>
        <dbReference type="ARBA" id="ARBA00022490"/>
    </source>
</evidence>
<dbReference type="InterPro" id="IPR014758">
    <property type="entry name" value="Met-tRNA_synth"/>
</dbReference>
<dbReference type="InterPro" id="IPR023458">
    <property type="entry name" value="Met-tRNA_ligase_1"/>
</dbReference>
<dbReference type="PRINTS" id="PR01041">
    <property type="entry name" value="TRNASYNTHMET"/>
</dbReference>
<dbReference type="InterPro" id="IPR014729">
    <property type="entry name" value="Rossmann-like_a/b/a_fold"/>
</dbReference>
<dbReference type="Pfam" id="PF09334">
    <property type="entry name" value="tRNA-synt_1g"/>
    <property type="match status" value="1"/>
</dbReference>
<dbReference type="InterPro" id="IPR029038">
    <property type="entry name" value="MetRS_Zn"/>
</dbReference>
<evidence type="ECO:0000259" key="13">
    <source>
        <dbReference type="Pfam" id="PF09334"/>
    </source>
</evidence>
<feature type="domain" description="Methionyl-tRNA synthetase anticodon-binding" evidence="14">
    <location>
        <begin position="601"/>
        <end position="738"/>
    </location>
</feature>
<dbReference type="FunFam" id="2.20.28.20:FF:000001">
    <property type="entry name" value="Methionine--tRNA ligase"/>
    <property type="match status" value="1"/>
</dbReference>
<dbReference type="OrthoDB" id="5844513at2759"/>
<keyword evidence="5 12" id="KW-0436">Ligase</keyword>
<evidence type="ECO:0000256" key="11">
    <source>
        <dbReference type="ARBA" id="ARBA00047364"/>
    </source>
</evidence>
<dbReference type="CDD" id="cd07957">
    <property type="entry name" value="Anticodon_Ia_Met"/>
    <property type="match status" value="1"/>
</dbReference>
<dbReference type="GO" id="GO:0017101">
    <property type="term" value="C:aminoacyl-tRNA synthetase multienzyme complex"/>
    <property type="evidence" value="ECO:0007669"/>
    <property type="project" value="TreeGrafter"/>
</dbReference>
<comment type="similarity">
    <text evidence="2 12">Belongs to the class-I aminoacyl-tRNA synthetase family.</text>
</comment>
<accession>A0A3N4I8G5</accession>
<evidence type="ECO:0000256" key="12">
    <source>
        <dbReference type="RuleBase" id="RU363039"/>
    </source>
</evidence>
<comment type="catalytic activity">
    <reaction evidence="11">
        <text>tRNA(Met) + L-methionine + ATP = L-methionyl-tRNA(Met) + AMP + diphosphate</text>
        <dbReference type="Rhea" id="RHEA:13481"/>
        <dbReference type="Rhea" id="RHEA-COMP:9667"/>
        <dbReference type="Rhea" id="RHEA-COMP:9698"/>
        <dbReference type="ChEBI" id="CHEBI:30616"/>
        <dbReference type="ChEBI" id="CHEBI:33019"/>
        <dbReference type="ChEBI" id="CHEBI:57844"/>
        <dbReference type="ChEBI" id="CHEBI:78442"/>
        <dbReference type="ChEBI" id="CHEBI:78530"/>
        <dbReference type="ChEBI" id="CHEBI:456215"/>
        <dbReference type="EC" id="6.1.1.10"/>
    </reaction>
</comment>
<evidence type="ECO:0000256" key="2">
    <source>
        <dbReference type="ARBA" id="ARBA00005594"/>
    </source>
</evidence>
<evidence type="ECO:0000256" key="9">
    <source>
        <dbReference type="ARBA" id="ARBA00023146"/>
    </source>
</evidence>
<dbReference type="EMBL" id="ML119676">
    <property type="protein sequence ID" value="RPA81767.1"/>
    <property type="molecule type" value="Genomic_DNA"/>
</dbReference>
<dbReference type="PANTHER" id="PTHR45765:SF1">
    <property type="entry name" value="METHIONINE--TRNA LIGASE, CYTOPLASMIC"/>
    <property type="match status" value="1"/>
</dbReference>
<evidence type="ECO:0000256" key="10">
    <source>
        <dbReference type="ARBA" id="ARBA00030904"/>
    </source>
</evidence>
<dbReference type="CDD" id="cd00814">
    <property type="entry name" value="MetRS_core"/>
    <property type="match status" value="1"/>
</dbReference>
<dbReference type="SUPFAM" id="SSF57770">
    <property type="entry name" value="Methionyl-tRNA synthetase (MetRS), Zn-domain"/>
    <property type="match status" value="1"/>
</dbReference>
<dbReference type="InterPro" id="IPR015413">
    <property type="entry name" value="Methionyl/Leucyl_tRNA_Synth"/>
</dbReference>
<evidence type="ECO:0000256" key="3">
    <source>
        <dbReference type="ARBA" id="ARBA00012838"/>
    </source>
</evidence>
<dbReference type="InterPro" id="IPR033911">
    <property type="entry name" value="MetRS_core"/>
</dbReference>
<dbReference type="FunFam" id="1.10.730.10:FF:000037">
    <property type="entry name" value="Methionyl-tRNA synthetase"/>
    <property type="match status" value="1"/>
</dbReference>
<name>A0A3N4I8G5_ASCIM</name>
<dbReference type="AlphaFoldDB" id="A0A3N4I8G5"/>
<proteinExistence type="inferred from homology"/>
<dbReference type="GO" id="GO:0004825">
    <property type="term" value="F:methionine-tRNA ligase activity"/>
    <property type="evidence" value="ECO:0007669"/>
    <property type="project" value="UniProtKB-EC"/>
</dbReference>
<evidence type="ECO:0000256" key="5">
    <source>
        <dbReference type="ARBA" id="ARBA00022598"/>
    </source>
</evidence>
<keyword evidence="8 12" id="KW-0648">Protein biosynthesis</keyword>
<dbReference type="GO" id="GO:0005524">
    <property type="term" value="F:ATP binding"/>
    <property type="evidence" value="ECO:0007669"/>
    <property type="project" value="UniProtKB-KW"/>
</dbReference>
<keyword evidence="7 12" id="KW-0067">ATP-binding</keyword>
<sequence>MTPLFRPHPFSMHAARKLQDALKLLYVESLAVGHRVPEKDTVKARVYTSNAVLLSIDGLAGSDLSRLASFSLLEREESLLQEEGQVLPNDVVNLEPGVNRPSWMLLLADIGRTVDPAVQVSFFESVIGRRGTTIAPIFERYISGLSGHRGTGAECLYRTEVQLNILDTVPRSPGNDEESILVTSALPYVNNVPHLGNLIGSVLSADCFARYSKAKGRNTLFICGTDEYGTATETKAFEDKTTPQALCDKYHALHREIYDWFDIGFDYFGRTTTPEQTDICQGIFKQLYENGLMEEHSVTQLYCPQHLGFLADRFVEGRCPREGCGYEDARGDQCDKCGHLMDPLDLIEPKCKLDRANPVKKDSKHFFLKLEHLQEEVKKWIDYSSATGEWSKNARVISDNWLREGLRDRCITRDLKWGVPVPNVRPGFEEKVFYVWFDAPIGYVSITANFTENWKSWWQNPENVKLFQFIGKDNVPFHSVVFPACQLGTRLNWTMAHHISTAEYLQYENGKFSKSRGVGVFGNDAKDTGVPVDVWRYYLLASRPETSDTQFLWRDLVSRNNAELLGNLGNLVNRVIKFTTAKYSGFVPFYHTELHERPEFEAFKADISDLIKKYNADMTGVKIRAGIEKVMRISSRCNYFLQENQLGNKLFEDHPDRCCLVIGLSLNCLYLLSALIYPFMPGTSASIIQQLNLPPRKIPDEWSEDVFAGHRIGCPAYLFQSIDESKIGEWQLRYSGKQTEQ</sequence>
<comment type="subcellular location">
    <subcellularLocation>
        <location evidence="1">Cytoplasm</location>
    </subcellularLocation>
</comment>
<protein>
    <recommendedName>
        <fullName evidence="3">methionine--tRNA ligase</fullName>
        <ecNumber evidence="3">6.1.1.10</ecNumber>
    </recommendedName>
    <alternativeName>
        <fullName evidence="10">Methionyl-tRNA synthetase</fullName>
    </alternativeName>
</protein>
<keyword evidence="6 12" id="KW-0547">Nucleotide-binding</keyword>
<dbReference type="GO" id="GO:0017102">
    <property type="term" value="C:methionyl glutamyl tRNA synthetase complex"/>
    <property type="evidence" value="ECO:0007669"/>
    <property type="project" value="UniProtKB-ARBA"/>
</dbReference>
<evidence type="ECO:0000313" key="16">
    <source>
        <dbReference type="Proteomes" id="UP000275078"/>
    </source>
</evidence>
<dbReference type="InterPro" id="IPR001412">
    <property type="entry name" value="aa-tRNA-synth_I_CS"/>
</dbReference>
<dbReference type="Gene3D" id="1.10.730.10">
    <property type="entry name" value="Isoleucyl-tRNA Synthetase, Domain 1"/>
    <property type="match status" value="1"/>
</dbReference>
<dbReference type="Pfam" id="PF19303">
    <property type="entry name" value="Anticodon_3"/>
    <property type="match status" value="1"/>
</dbReference>
<dbReference type="Gene3D" id="2.20.28.20">
    <property type="entry name" value="Methionyl-tRNA synthetase, Zn-domain"/>
    <property type="match status" value="1"/>
</dbReference>
<dbReference type="PANTHER" id="PTHR45765">
    <property type="entry name" value="METHIONINE--TRNA LIGASE"/>
    <property type="match status" value="1"/>
</dbReference>
<evidence type="ECO:0000313" key="15">
    <source>
        <dbReference type="EMBL" id="RPA81767.1"/>
    </source>
</evidence>
<dbReference type="EC" id="6.1.1.10" evidence="3"/>
<reference evidence="15 16" key="1">
    <citation type="journal article" date="2018" name="Nat. Ecol. Evol.">
        <title>Pezizomycetes genomes reveal the molecular basis of ectomycorrhizal truffle lifestyle.</title>
        <authorList>
            <person name="Murat C."/>
            <person name="Payen T."/>
            <person name="Noel B."/>
            <person name="Kuo A."/>
            <person name="Morin E."/>
            <person name="Chen J."/>
            <person name="Kohler A."/>
            <person name="Krizsan K."/>
            <person name="Balestrini R."/>
            <person name="Da Silva C."/>
            <person name="Montanini B."/>
            <person name="Hainaut M."/>
            <person name="Levati E."/>
            <person name="Barry K.W."/>
            <person name="Belfiori B."/>
            <person name="Cichocki N."/>
            <person name="Clum A."/>
            <person name="Dockter R.B."/>
            <person name="Fauchery L."/>
            <person name="Guy J."/>
            <person name="Iotti M."/>
            <person name="Le Tacon F."/>
            <person name="Lindquist E.A."/>
            <person name="Lipzen A."/>
            <person name="Malagnac F."/>
            <person name="Mello A."/>
            <person name="Molinier V."/>
            <person name="Miyauchi S."/>
            <person name="Poulain J."/>
            <person name="Riccioni C."/>
            <person name="Rubini A."/>
            <person name="Sitrit Y."/>
            <person name="Splivallo R."/>
            <person name="Traeger S."/>
            <person name="Wang M."/>
            <person name="Zifcakova L."/>
            <person name="Wipf D."/>
            <person name="Zambonelli A."/>
            <person name="Paolocci F."/>
            <person name="Nowrousian M."/>
            <person name="Ottonello S."/>
            <person name="Baldrian P."/>
            <person name="Spatafora J.W."/>
            <person name="Henrissat B."/>
            <person name="Nagy L.G."/>
            <person name="Aury J.M."/>
            <person name="Wincker P."/>
            <person name="Grigoriev I.V."/>
            <person name="Bonfante P."/>
            <person name="Martin F.M."/>
        </authorList>
    </citation>
    <scope>NUCLEOTIDE SEQUENCE [LARGE SCALE GENOMIC DNA]</scope>
    <source>
        <strain evidence="15 16">RN42</strain>
    </source>
</reference>
<dbReference type="SUPFAM" id="SSF47323">
    <property type="entry name" value="Anticodon-binding domain of a subclass of class I aminoacyl-tRNA synthetases"/>
    <property type="match status" value="1"/>
</dbReference>
<dbReference type="PROSITE" id="PS00178">
    <property type="entry name" value="AA_TRNA_LIGASE_I"/>
    <property type="match status" value="1"/>
</dbReference>
<keyword evidence="16" id="KW-1185">Reference proteome</keyword>
<evidence type="ECO:0000256" key="1">
    <source>
        <dbReference type="ARBA" id="ARBA00004496"/>
    </source>
</evidence>
<evidence type="ECO:0000256" key="7">
    <source>
        <dbReference type="ARBA" id="ARBA00022840"/>
    </source>
</evidence>
<dbReference type="GO" id="GO:0010494">
    <property type="term" value="C:cytoplasmic stress granule"/>
    <property type="evidence" value="ECO:0007669"/>
    <property type="project" value="UniProtKB-ARBA"/>
</dbReference>
<dbReference type="InterPro" id="IPR041872">
    <property type="entry name" value="Anticodon_Met"/>
</dbReference>